<keyword evidence="1" id="KW-0175">Coiled coil</keyword>
<reference evidence="3" key="1">
    <citation type="journal article" date="2022" name="Int. J. Mol. Sci.">
        <title>Draft Genome of Tanacetum Coccineum: Genomic Comparison of Closely Related Tanacetum-Family Plants.</title>
        <authorList>
            <person name="Yamashiro T."/>
            <person name="Shiraishi A."/>
            <person name="Nakayama K."/>
            <person name="Satake H."/>
        </authorList>
    </citation>
    <scope>NUCLEOTIDE SEQUENCE</scope>
</reference>
<feature type="coiled-coil region" evidence="1">
    <location>
        <begin position="53"/>
        <end position="80"/>
    </location>
</feature>
<accession>A0ABQ5GLE7</accession>
<evidence type="ECO:0000256" key="1">
    <source>
        <dbReference type="SAM" id="Coils"/>
    </source>
</evidence>
<reference evidence="3" key="2">
    <citation type="submission" date="2022-01" db="EMBL/GenBank/DDBJ databases">
        <authorList>
            <person name="Yamashiro T."/>
            <person name="Shiraishi A."/>
            <person name="Satake H."/>
            <person name="Nakayama K."/>
        </authorList>
    </citation>
    <scope>NUCLEOTIDE SEQUENCE</scope>
</reference>
<dbReference type="Proteomes" id="UP001151760">
    <property type="component" value="Unassembled WGS sequence"/>
</dbReference>
<gene>
    <name evidence="3" type="ORF">Tco_1043025</name>
</gene>
<evidence type="ECO:0000313" key="3">
    <source>
        <dbReference type="EMBL" id="GJT76300.1"/>
    </source>
</evidence>
<proteinExistence type="predicted"/>
<evidence type="ECO:0000256" key="2">
    <source>
        <dbReference type="SAM" id="MobiDB-lite"/>
    </source>
</evidence>
<comment type="caution">
    <text evidence="3">The sequence shown here is derived from an EMBL/GenBank/DDBJ whole genome shotgun (WGS) entry which is preliminary data.</text>
</comment>
<keyword evidence="4" id="KW-1185">Reference proteome</keyword>
<protein>
    <submittedName>
        <fullName evidence="3">Uncharacterized protein</fullName>
    </submittedName>
</protein>
<name>A0ABQ5GLE7_9ASTR</name>
<sequence>MNTNINNWSSLAYQEFHKIIKDEIAPIVNQVDAKVQNFKNHFVKEAAKFVRDFKSLAKEADESLKKITILENKNERLLRAVVSQDIMSIVQSTSVIDTSNLQTELEHTKEKMETCIIKKENEYAKLWNDWTYPTMNSRVDNFVLDKHVKASGRSKLIIDSQPHVITKKDVNYDSNSLSSIGVDNTKTRRTPRSNTKNDRAPYASKSSCIKNKDVEVEEHHRNLLLSKNKKHMSSECNNIKLAIRNDKYEVVCAMSGSRFDTAYPRYWIRNIGVS</sequence>
<evidence type="ECO:0000313" key="4">
    <source>
        <dbReference type="Proteomes" id="UP001151760"/>
    </source>
</evidence>
<organism evidence="3 4">
    <name type="scientific">Tanacetum coccineum</name>
    <dbReference type="NCBI Taxonomy" id="301880"/>
    <lineage>
        <taxon>Eukaryota</taxon>
        <taxon>Viridiplantae</taxon>
        <taxon>Streptophyta</taxon>
        <taxon>Embryophyta</taxon>
        <taxon>Tracheophyta</taxon>
        <taxon>Spermatophyta</taxon>
        <taxon>Magnoliopsida</taxon>
        <taxon>eudicotyledons</taxon>
        <taxon>Gunneridae</taxon>
        <taxon>Pentapetalae</taxon>
        <taxon>asterids</taxon>
        <taxon>campanulids</taxon>
        <taxon>Asterales</taxon>
        <taxon>Asteraceae</taxon>
        <taxon>Asteroideae</taxon>
        <taxon>Anthemideae</taxon>
        <taxon>Anthemidinae</taxon>
        <taxon>Tanacetum</taxon>
    </lineage>
</organism>
<dbReference type="EMBL" id="BQNB010018611">
    <property type="protein sequence ID" value="GJT76300.1"/>
    <property type="molecule type" value="Genomic_DNA"/>
</dbReference>
<feature type="region of interest" description="Disordered" evidence="2">
    <location>
        <begin position="176"/>
        <end position="204"/>
    </location>
</feature>